<dbReference type="AlphaFoldDB" id="A0A9J5ZHD9"/>
<dbReference type="PANTHER" id="PTHR34222:SF99">
    <property type="entry name" value="PROTEIN, PUTATIVE-RELATED"/>
    <property type="match status" value="1"/>
</dbReference>
<keyword evidence="3" id="KW-1185">Reference proteome</keyword>
<feature type="compositionally biased region" description="Polar residues" evidence="1">
    <location>
        <begin position="66"/>
        <end position="85"/>
    </location>
</feature>
<evidence type="ECO:0000313" key="3">
    <source>
        <dbReference type="Proteomes" id="UP000824120"/>
    </source>
</evidence>
<dbReference type="EMBL" id="JACXVP010000004">
    <property type="protein sequence ID" value="KAG5612098.1"/>
    <property type="molecule type" value="Genomic_DNA"/>
</dbReference>
<name>A0A9J5ZHD9_SOLCO</name>
<dbReference type="Proteomes" id="UP000824120">
    <property type="component" value="Chromosome 4"/>
</dbReference>
<dbReference type="OrthoDB" id="1270753at2759"/>
<evidence type="ECO:0000313" key="2">
    <source>
        <dbReference type="EMBL" id="KAG5612098.1"/>
    </source>
</evidence>
<accession>A0A9J5ZHD9</accession>
<gene>
    <name evidence="2" type="ORF">H5410_023379</name>
</gene>
<organism evidence="2 3">
    <name type="scientific">Solanum commersonii</name>
    <name type="common">Commerson's wild potato</name>
    <name type="synonym">Commerson's nightshade</name>
    <dbReference type="NCBI Taxonomy" id="4109"/>
    <lineage>
        <taxon>Eukaryota</taxon>
        <taxon>Viridiplantae</taxon>
        <taxon>Streptophyta</taxon>
        <taxon>Embryophyta</taxon>
        <taxon>Tracheophyta</taxon>
        <taxon>Spermatophyta</taxon>
        <taxon>Magnoliopsida</taxon>
        <taxon>eudicotyledons</taxon>
        <taxon>Gunneridae</taxon>
        <taxon>Pentapetalae</taxon>
        <taxon>asterids</taxon>
        <taxon>lamiids</taxon>
        <taxon>Solanales</taxon>
        <taxon>Solanaceae</taxon>
        <taxon>Solanoideae</taxon>
        <taxon>Solaneae</taxon>
        <taxon>Solanum</taxon>
    </lineage>
</organism>
<reference evidence="2 3" key="1">
    <citation type="submission" date="2020-09" db="EMBL/GenBank/DDBJ databases">
        <title>De no assembly of potato wild relative species, Solanum commersonii.</title>
        <authorList>
            <person name="Cho K."/>
        </authorList>
    </citation>
    <scope>NUCLEOTIDE SEQUENCE [LARGE SCALE GENOMIC DNA]</scope>
    <source>
        <strain evidence="2">LZ3.2</strain>
        <tissue evidence="2">Leaf</tissue>
    </source>
</reference>
<feature type="compositionally biased region" description="Low complexity" evidence="1">
    <location>
        <begin position="173"/>
        <end position="185"/>
    </location>
</feature>
<sequence>MEIASLVAGRNGHPKLKKNWNSHCDYCRRTGHIRENCYKLIGYPPDFKFRKKDNNPNLVNPRGGDQRNQAYNGTSDERQINTNTGHGRASCVDTYRGPSDKGKGVMPSESYSGGGEFGRYSGDSGKSSGDWHREAGAGAGPPNYSHHQYNQLMHNMEPHHYNQFQRLMDKDNSGGSSSHSHLSDSANMGGNVSVSNVLNAHNTGFLDDMVQANPSNHVEQVAVPIVVNEPAVDVAPPVIARQSTRPRKPPSWMTDFITNAATESTLYPLSQTRINV</sequence>
<feature type="region of interest" description="Disordered" evidence="1">
    <location>
        <begin position="49"/>
        <end position="144"/>
    </location>
</feature>
<evidence type="ECO:0000256" key="1">
    <source>
        <dbReference type="SAM" id="MobiDB-lite"/>
    </source>
</evidence>
<dbReference type="PANTHER" id="PTHR34222">
    <property type="entry name" value="GAG_PRE-INTEGRS DOMAIN-CONTAINING PROTEIN"/>
    <property type="match status" value="1"/>
</dbReference>
<comment type="caution">
    <text evidence="2">The sequence shown here is derived from an EMBL/GenBank/DDBJ whole genome shotgun (WGS) entry which is preliminary data.</text>
</comment>
<protein>
    <submittedName>
        <fullName evidence="2">Uncharacterized protein</fullName>
    </submittedName>
</protein>
<proteinExistence type="predicted"/>
<feature type="region of interest" description="Disordered" evidence="1">
    <location>
        <begin position="167"/>
        <end position="188"/>
    </location>
</feature>